<feature type="compositionally biased region" description="Polar residues" evidence="1">
    <location>
        <begin position="78"/>
        <end position="91"/>
    </location>
</feature>
<evidence type="ECO:0000256" key="1">
    <source>
        <dbReference type="SAM" id="MobiDB-lite"/>
    </source>
</evidence>
<dbReference type="Proteomes" id="UP001054252">
    <property type="component" value="Unassembled WGS sequence"/>
</dbReference>
<feature type="compositionally biased region" description="Acidic residues" evidence="1">
    <location>
        <begin position="62"/>
        <end position="75"/>
    </location>
</feature>
<dbReference type="AlphaFoldDB" id="A0AAV5KHN6"/>
<feature type="region of interest" description="Disordered" evidence="1">
    <location>
        <begin position="62"/>
        <end position="94"/>
    </location>
</feature>
<gene>
    <name evidence="2" type="ORF">SLEP1_g33768</name>
</gene>
<name>A0AAV5KHN6_9ROSI</name>
<evidence type="ECO:0000313" key="3">
    <source>
        <dbReference type="Proteomes" id="UP001054252"/>
    </source>
</evidence>
<organism evidence="2 3">
    <name type="scientific">Rubroshorea leprosula</name>
    <dbReference type="NCBI Taxonomy" id="152421"/>
    <lineage>
        <taxon>Eukaryota</taxon>
        <taxon>Viridiplantae</taxon>
        <taxon>Streptophyta</taxon>
        <taxon>Embryophyta</taxon>
        <taxon>Tracheophyta</taxon>
        <taxon>Spermatophyta</taxon>
        <taxon>Magnoliopsida</taxon>
        <taxon>eudicotyledons</taxon>
        <taxon>Gunneridae</taxon>
        <taxon>Pentapetalae</taxon>
        <taxon>rosids</taxon>
        <taxon>malvids</taxon>
        <taxon>Malvales</taxon>
        <taxon>Dipterocarpaceae</taxon>
        <taxon>Rubroshorea</taxon>
    </lineage>
</organism>
<protein>
    <recommendedName>
        <fullName evidence="4">GATA transcription factor</fullName>
    </recommendedName>
</protein>
<dbReference type="EMBL" id="BPVZ01000064">
    <property type="protein sequence ID" value="GKV24117.1"/>
    <property type="molecule type" value="Genomic_DNA"/>
</dbReference>
<accession>A0AAV5KHN6</accession>
<reference evidence="2 3" key="1">
    <citation type="journal article" date="2021" name="Commun. Biol.">
        <title>The genome of Shorea leprosula (Dipterocarpaceae) highlights the ecological relevance of drought in aseasonal tropical rainforests.</title>
        <authorList>
            <person name="Ng K.K.S."/>
            <person name="Kobayashi M.J."/>
            <person name="Fawcett J.A."/>
            <person name="Hatakeyama M."/>
            <person name="Paape T."/>
            <person name="Ng C.H."/>
            <person name="Ang C.C."/>
            <person name="Tnah L.H."/>
            <person name="Lee C.T."/>
            <person name="Nishiyama T."/>
            <person name="Sese J."/>
            <person name="O'Brien M.J."/>
            <person name="Copetti D."/>
            <person name="Mohd Noor M.I."/>
            <person name="Ong R.C."/>
            <person name="Putra M."/>
            <person name="Sireger I.Z."/>
            <person name="Indrioko S."/>
            <person name="Kosugi Y."/>
            <person name="Izuno A."/>
            <person name="Isagi Y."/>
            <person name="Lee S.L."/>
            <person name="Shimizu K.K."/>
        </authorList>
    </citation>
    <scope>NUCLEOTIDE SEQUENCE [LARGE SCALE GENOMIC DNA]</scope>
    <source>
        <strain evidence="2">214</strain>
    </source>
</reference>
<sequence length="182" mass="20170">MECMCMEARALKSRKLREQGLKSTQQALLEDFWCLSGVNGVPSDDFSVDCFLDFSAGEFEDGGSIEEEEQEEEEKDSLSVSSQDNNPNSAGFSLDSLLTDELSVPADDVAGLEWVSQFVDDSPLEFPPLCASSKQKTNSHAEPERKPVSVKPPCFLLRAPAKARTKRPRTSSRFWSDSLLLL</sequence>
<comment type="caution">
    <text evidence="2">The sequence shown here is derived from an EMBL/GenBank/DDBJ whole genome shotgun (WGS) entry which is preliminary data.</text>
</comment>
<evidence type="ECO:0008006" key="4">
    <source>
        <dbReference type="Google" id="ProtNLM"/>
    </source>
</evidence>
<keyword evidence="3" id="KW-1185">Reference proteome</keyword>
<evidence type="ECO:0000313" key="2">
    <source>
        <dbReference type="EMBL" id="GKV24117.1"/>
    </source>
</evidence>
<proteinExistence type="predicted"/>
<feature type="region of interest" description="Disordered" evidence="1">
    <location>
        <begin position="129"/>
        <end position="149"/>
    </location>
</feature>